<evidence type="ECO:0000313" key="2">
    <source>
        <dbReference type="EMBL" id="QHT03712.1"/>
    </source>
</evidence>
<proteinExistence type="predicted"/>
<organism evidence="2">
    <name type="scientific">viral metagenome</name>
    <dbReference type="NCBI Taxonomy" id="1070528"/>
    <lineage>
        <taxon>unclassified sequences</taxon>
        <taxon>metagenomes</taxon>
        <taxon>organismal metagenomes</taxon>
    </lineage>
</organism>
<feature type="domain" description="YqaJ viral recombinase" evidence="1">
    <location>
        <begin position="20"/>
        <end position="162"/>
    </location>
</feature>
<dbReference type="AlphaFoldDB" id="A0A6C0CHP0"/>
<dbReference type="InterPro" id="IPR051703">
    <property type="entry name" value="NF-kappa-B_Signaling_Reg"/>
</dbReference>
<dbReference type="Pfam" id="PF09588">
    <property type="entry name" value="YqaJ"/>
    <property type="match status" value="1"/>
</dbReference>
<protein>
    <recommendedName>
        <fullName evidence="1">YqaJ viral recombinase domain-containing protein</fullName>
    </recommendedName>
</protein>
<evidence type="ECO:0000259" key="1">
    <source>
        <dbReference type="Pfam" id="PF09588"/>
    </source>
</evidence>
<reference evidence="2" key="1">
    <citation type="journal article" date="2020" name="Nature">
        <title>Giant virus diversity and host interactions through global metagenomics.</title>
        <authorList>
            <person name="Schulz F."/>
            <person name="Roux S."/>
            <person name="Paez-Espino D."/>
            <person name="Jungbluth S."/>
            <person name="Walsh D.A."/>
            <person name="Denef V.J."/>
            <person name="McMahon K.D."/>
            <person name="Konstantinidis K.T."/>
            <person name="Eloe-Fadrosh E.A."/>
            <person name="Kyrpides N.C."/>
            <person name="Woyke T."/>
        </authorList>
    </citation>
    <scope>NUCLEOTIDE SEQUENCE</scope>
    <source>
        <strain evidence="2">GVMAG-M-3300021120-1</strain>
    </source>
</reference>
<dbReference type="InterPro" id="IPR019080">
    <property type="entry name" value="YqaJ_viral_recombinase"/>
</dbReference>
<sequence length="284" mass="32946">MDKVEELISKYGQDDQRTAQWYSKRGEMLTASEISKAVKDASPAQKHEIMMSKLSPKERNTGGPGVKALIWGTRLEPVAKHIYSTYIQPGVTIVDTTCVPHPVHSFLGASPDGVLVTEDKSDPRYGSLVEFKCPISRDFSDTSPVPIYYFHQMQLQLECTGMTQCDYIEMKFKEVNYTEWLESTAQYKSCYAVGENGSTIIYRDITDPRDIPTWRREMLPNFETEWWSMTYWVFEKHRSKIIEKDPLWLETNLESFREVWETIQKHRSEGTLPDHPKEKTILTI</sequence>
<dbReference type="InterPro" id="IPR011604">
    <property type="entry name" value="PDDEXK-like_dom_sf"/>
</dbReference>
<dbReference type="SUPFAM" id="SSF52980">
    <property type="entry name" value="Restriction endonuclease-like"/>
    <property type="match status" value="1"/>
</dbReference>
<dbReference type="CDD" id="cd22343">
    <property type="entry name" value="PDDEXK_lambda_exonuclease-like"/>
    <property type="match status" value="1"/>
</dbReference>
<dbReference type="EMBL" id="MN739416">
    <property type="protein sequence ID" value="QHT03712.1"/>
    <property type="molecule type" value="Genomic_DNA"/>
</dbReference>
<dbReference type="PANTHER" id="PTHR46609">
    <property type="entry name" value="EXONUCLEASE, PHAGE-TYPE/RECB, C-TERMINAL DOMAIN-CONTAINING PROTEIN"/>
    <property type="match status" value="1"/>
</dbReference>
<dbReference type="Gene3D" id="3.90.320.10">
    <property type="match status" value="1"/>
</dbReference>
<accession>A0A6C0CHP0</accession>
<dbReference type="PANTHER" id="PTHR46609:SF6">
    <property type="entry name" value="EXONUCLEASE, PHAGE-TYPE_RECB, C-TERMINAL DOMAIN-CONTAINING PROTEIN-RELATED"/>
    <property type="match status" value="1"/>
</dbReference>
<name>A0A6C0CHP0_9ZZZZ</name>
<dbReference type="InterPro" id="IPR011335">
    <property type="entry name" value="Restrct_endonuc-II-like"/>
</dbReference>